<protein>
    <submittedName>
        <fullName evidence="1">Uncharacterized protein</fullName>
    </submittedName>
</protein>
<reference evidence="1 2" key="1">
    <citation type="submission" date="2022-10" db="EMBL/GenBank/DDBJ databases">
        <title>Comparative genomic study of S. anginosus.</title>
        <authorList>
            <person name="Prasad A."/>
            <person name="Ene A."/>
            <person name="Jablonska S."/>
            <person name="Du J."/>
            <person name="Wolfe A.J."/>
            <person name="Putonti C."/>
        </authorList>
    </citation>
    <scope>NUCLEOTIDE SEQUENCE [LARGE SCALE GENOMIC DNA]</scope>
    <source>
        <strain evidence="1 2">UMB9231</strain>
    </source>
</reference>
<comment type="caution">
    <text evidence="1">The sequence shown here is derived from an EMBL/GenBank/DDBJ whole genome shotgun (WGS) entry which is preliminary data.</text>
</comment>
<feature type="non-terminal residue" evidence="1">
    <location>
        <position position="87"/>
    </location>
</feature>
<name>A0ABT3EE27_STRAP</name>
<sequence>NPRKFDNSIISKNLDKYFKDVVLKDLYNNESLIEYQGYFSYNVTDRIKNFIDAPALLLEDTEFSKAGVQIVLENSEFIPEGNLRTFW</sequence>
<evidence type="ECO:0000313" key="2">
    <source>
        <dbReference type="Proteomes" id="UP001526076"/>
    </source>
</evidence>
<dbReference type="Proteomes" id="UP001526076">
    <property type="component" value="Unassembled WGS sequence"/>
</dbReference>
<dbReference type="EMBL" id="JAPAHU010000310">
    <property type="protein sequence ID" value="MCW1043239.1"/>
    <property type="molecule type" value="Genomic_DNA"/>
</dbReference>
<keyword evidence="2" id="KW-1185">Reference proteome</keyword>
<accession>A0ABT3EE27</accession>
<feature type="non-terminal residue" evidence="1">
    <location>
        <position position="1"/>
    </location>
</feature>
<organism evidence="1 2">
    <name type="scientific">Streptococcus anginosus</name>
    <dbReference type="NCBI Taxonomy" id="1328"/>
    <lineage>
        <taxon>Bacteria</taxon>
        <taxon>Bacillati</taxon>
        <taxon>Bacillota</taxon>
        <taxon>Bacilli</taxon>
        <taxon>Lactobacillales</taxon>
        <taxon>Streptococcaceae</taxon>
        <taxon>Streptococcus</taxon>
        <taxon>Streptococcus anginosus group</taxon>
    </lineage>
</organism>
<proteinExistence type="predicted"/>
<evidence type="ECO:0000313" key="1">
    <source>
        <dbReference type="EMBL" id="MCW1043239.1"/>
    </source>
</evidence>
<gene>
    <name evidence="1" type="ORF">OJ597_12755</name>
</gene>